<dbReference type="InterPro" id="IPR010982">
    <property type="entry name" value="Lambda_DNA-bd_dom_sf"/>
</dbReference>
<reference evidence="2 3" key="1">
    <citation type="submission" date="2020-08" db="EMBL/GenBank/DDBJ databases">
        <title>A Genomic Blueprint of the Chicken Gut Microbiome.</title>
        <authorList>
            <person name="Gilroy R."/>
            <person name="Ravi A."/>
            <person name="Getino M."/>
            <person name="Pursley I."/>
            <person name="Horton D.L."/>
            <person name="Alikhan N.-F."/>
            <person name="Baker D."/>
            <person name="Gharbi K."/>
            <person name="Hall N."/>
            <person name="Watson M."/>
            <person name="Adriaenssens E.M."/>
            <person name="Foster-Nyarko E."/>
            <person name="Jarju S."/>
            <person name="Secka A."/>
            <person name="Antonio M."/>
            <person name="Oren A."/>
            <person name="Chaudhuri R."/>
            <person name="La Ragione R.M."/>
            <person name="Hildebrand F."/>
            <person name="Pallen M.J."/>
        </authorList>
    </citation>
    <scope>NUCLEOTIDE SEQUENCE [LARGE SCALE GENOMIC DNA]</scope>
    <source>
        <strain evidence="2 3">Sa5BUN4</strain>
    </source>
</reference>
<evidence type="ECO:0000313" key="2">
    <source>
        <dbReference type="EMBL" id="MBD7953268.1"/>
    </source>
</evidence>
<evidence type="ECO:0000259" key="1">
    <source>
        <dbReference type="PROSITE" id="PS50943"/>
    </source>
</evidence>
<feature type="non-terminal residue" evidence="2">
    <location>
        <position position="189"/>
    </location>
</feature>
<proteinExistence type="predicted"/>
<dbReference type="Pfam" id="PF13560">
    <property type="entry name" value="HTH_31"/>
    <property type="match status" value="1"/>
</dbReference>
<dbReference type="Gene3D" id="1.10.260.40">
    <property type="entry name" value="lambda repressor-like DNA-binding domains"/>
    <property type="match status" value="1"/>
</dbReference>
<dbReference type="InterPro" id="IPR001387">
    <property type="entry name" value="Cro/C1-type_HTH"/>
</dbReference>
<evidence type="ECO:0000313" key="3">
    <source>
        <dbReference type="Proteomes" id="UP000636938"/>
    </source>
</evidence>
<dbReference type="AlphaFoldDB" id="A0A8X8FTP5"/>
<comment type="caution">
    <text evidence="2">The sequence shown here is derived from an EMBL/GenBank/DDBJ whole genome shotgun (WGS) entry which is preliminary data.</text>
</comment>
<dbReference type="CDD" id="cd00093">
    <property type="entry name" value="HTH_XRE"/>
    <property type="match status" value="1"/>
</dbReference>
<organism evidence="2 3">
    <name type="scientific">Stenotrophomonas lacuserhaii</name>
    <dbReference type="NCBI Taxonomy" id="2760084"/>
    <lineage>
        <taxon>Bacteria</taxon>
        <taxon>Pseudomonadati</taxon>
        <taxon>Pseudomonadota</taxon>
        <taxon>Gammaproteobacteria</taxon>
        <taxon>Lysobacterales</taxon>
        <taxon>Lysobacteraceae</taxon>
        <taxon>Stenotrophomonas</taxon>
    </lineage>
</organism>
<feature type="domain" description="HTH cro/C1-type" evidence="1">
    <location>
        <begin position="14"/>
        <end position="68"/>
    </location>
</feature>
<keyword evidence="3" id="KW-1185">Reference proteome</keyword>
<sequence length="189" mass="19911">MEALSSAANIGHLIRQRRRSLRWDQATLARKIGVSRQWVIEVEKGKPRAELHLILSALSALGIRLSISTSDPAAASGAASALVGGGESLVPTQKGRPSQAQSGEMRTYTEGVVLKPGIADKVTTGTSGRIRQDRAFKSAAHSLKSSPSAAAELLKTALHPTGPAKAIKDAQDWLKLSKAPMSIADMLDG</sequence>
<dbReference type="SUPFAM" id="SSF47413">
    <property type="entry name" value="lambda repressor-like DNA-binding domains"/>
    <property type="match status" value="1"/>
</dbReference>
<gene>
    <name evidence="2" type="ORF">H9654_03520</name>
</gene>
<dbReference type="GO" id="GO:0003677">
    <property type="term" value="F:DNA binding"/>
    <property type="evidence" value="ECO:0007669"/>
    <property type="project" value="InterPro"/>
</dbReference>
<name>A0A8X8FTP5_9GAMM</name>
<dbReference type="PROSITE" id="PS50943">
    <property type="entry name" value="HTH_CROC1"/>
    <property type="match status" value="1"/>
</dbReference>
<dbReference type="EMBL" id="JACSQS010000002">
    <property type="protein sequence ID" value="MBD7953268.1"/>
    <property type="molecule type" value="Genomic_DNA"/>
</dbReference>
<protein>
    <submittedName>
        <fullName evidence="2">Helix-turn-helix transcriptional regulator</fullName>
    </submittedName>
</protein>
<dbReference type="Proteomes" id="UP000636938">
    <property type="component" value="Unassembled WGS sequence"/>
</dbReference>
<accession>A0A8X8FTP5</accession>
<dbReference type="SMART" id="SM00530">
    <property type="entry name" value="HTH_XRE"/>
    <property type="match status" value="1"/>
</dbReference>